<dbReference type="InterPro" id="IPR015414">
    <property type="entry name" value="TMEM64"/>
</dbReference>
<evidence type="ECO:0000256" key="5">
    <source>
        <dbReference type="ARBA" id="ARBA00023136"/>
    </source>
</evidence>
<keyword evidence="2" id="KW-1003">Cell membrane</keyword>
<feature type="transmembrane region" description="Helical" evidence="6">
    <location>
        <begin position="202"/>
        <end position="226"/>
    </location>
</feature>
<feature type="transmembrane region" description="Helical" evidence="6">
    <location>
        <begin position="76"/>
        <end position="105"/>
    </location>
</feature>
<evidence type="ECO:0000313" key="8">
    <source>
        <dbReference type="EMBL" id="CAL1163689.1"/>
    </source>
</evidence>
<dbReference type="AlphaFoldDB" id="A0A9P1DH49"/>
<feature type="transmembrane region" description="Helical" evidence="6">
    <location>
        <begin position="158"/>
        <end position="179"/>
    </location>
</feature>
<dbReference type="OrthoDB" id="166803at2759"/>
<evidence type="ECO:0000256" key="1">
    <source>
        <dbReference type="ARBA" id="ARBA00004651"/>
    </source>
</evidence>
<evidence type="ECO:0000256" key="3">
    <source>
        <dbReference type="ARBA" id="ARBA00022692"/>
    </source>
</evidence>
<sequence length="236" mass="25221">MSKLKDKVLGLAAFAMVIIVGMAITSNPTLKSKAAEFAFFMRQNPILGIVLHAGFSTAITVSGVPFSLVDLGAAWVYGFTASMGMLLFSKTLGSILCFVVARSVLPATRKSSVLAHPTVARVDRILASSPIYYGTLFRLAFLPAFVKNYGLALLNIRFRDYIVCCLIGSCFGVPAQAYLGSQLGDIYLGLRDAEDVAKSDPMLLWGGAAPALAMLVLMPTIAKVLLGSDEKDEKKS</sequence>
<comment type="caution">
    <text evidence="7">The sequence shown here is derived from an EMBL/GenBank/DDBJ whole genome shotgun (WGS) entry which is preliminary data.</text>
</comment>
<dbReference type="EMBL" id="CAMXCT010004777">
    <property type="protein sequence ID" value="CAI4010314.1"/>
    <property type="molecule type" value="Genomic_DNA"/>
</dbReference>
<evidence type="ECO:0000313" key="9">
    <source>
        <dbReference type="EMBL" id="CAL4797626.1"/>
    </source>
</evidence>
<dbReference type="Proteomes" id="UP001152797">
    <property type="component" value="Unassembled WGS sequence"/>
</dbReference>
<comment type="subcellular location">
    <subcellularLocation>
        <location evidence="1">Cell membrane</location>
        <topology evidence="1">Multi-pass membrane protein</topology>
    </subcellularLocation>
</comment>
<dbReference type="EMBL" id="CAMXCT030004777">
    <property type="protein sequence ID" value="CAL4797626.1"/>
    <property type="molecule type" value="Genomic_DNA"/>
</dbReference>
<feature type="transmembrane region" description="Helical" evidence="6">
    <location>
        <begin position="47"/>
        <end position="69"/>
    </location>
</feature>
<dbReference type="PANTHER" id="PTHR12677:SF59">
    <property type="entry name" value="GOLGI APPARATUS MEMBRANE PROTEIN TVP38-RELATED"/>
    <property type="match status" value="1"/>
</dbReference>
<evidence type="ECO:0000256" key="2">
    <source>
        <dbReference type="ARBA" id="ARBA00022475"/>
    </source>
</evidence>
<evidence type="ECO:0000313" key="7">
    <source>
        <dbReference type="EMBL" id="CAI4010314.1"/>
    </source>
</evidence>
<accession>A0A9P1DH49</accession>
<organism evidence="7">
    <name type="scientific">Cladocopium goreaui</name>
    <dbReference type="NCBI Taxonomy" id="2562237"/>
    <lineage>
        <taxon>Eukaryota</taxon>
        <taxon>Sar</taxon>
        <taxon>Alveolata</taxon>
        <taxon>Dinophyceae</taxon>
        <taxon>Suessiales</taxon>
        <taxon>Symbiodiniaceae</taxon>
        <taxon>Cladocopium</taxon>
    </lineage>
</organism>
<dbReference type="EMBL" id="CAMXCT020004777">
    <property type="protein sequence ID" value="CAL1163689.1"/>
    <property type="molecule type" value="Genomic_DNA"/>
</dbReference>
<protein>
    <submittedName>
        <fullName evidence="9">VTT domain-containing protein</fullName>
    </submittedName>
</protein>
<keyword evidence="5 6" id="KW-0472">Membrane</keyword>
<proteinExistence type="predicted"/>
<name>A0A9P1DH49_9DINO</name>
<evidence type="ECO:0000313" key="10">
    <source>
        <dbReference type="Proteomes" id="UP001152797"/>
    </source>
</evidence>
<gene>
    <name evidence="7" type="ORF">C1SCF055_LOCUS35592</name>
</gene>
<evidence type="ECO:0000256" key="6">
    <source>
        <dbReference type="SAM" id="Phobius"/>
    </source>
</evidence>
<reference evidence="8" key="2">
    <citation type="submission" date="2024-04" db="EMBL/GenBank/DDBJ databases">
        <authorList>
            <person name="Chen Y."/>
            <person name="Shah S."/>
            <person name="Dougan E. K."/>
            <person name="Thang M."/>
            <person name="Chan C."/>
        </authorList>
    </citation>
    <scope>NUCLEOTIDE SEQUENCE [LARGE SCALE GENOMIC DNA]</scope>
</reference>
<keyword evidence="10" id="KW-1185">Reference proteome</keyword>
<reference evidence="7" key="1">
    <citation type="submission" date="2022-10" db="EMBL/GenBank/DDBJ databases">
        <authorList>
            <person name="Chen Y."/>
            <person name="Dougan E. K."/>
            <person name="Chan C."/>
            <person name="Rhodes N."/>
            <person name="Thang M."/>
        </authorList>
    </citation>
    <scope>NUCLEOTIDE SEQUENCE</scope>
</reference>
<dbReference type="GO" id="GO:0005886">
    <property type="term" value="C:plasma membrane"/>
    <property type="evidence" value="ECO:0007669"/>
    <property type="project" value="UniProtKB-SubCell"/>
</dbReference>
<keyword evidence="3 6" id="KW-0812">Transmembrane</keyword>
<keyword evidence="4 6" id="KW-1133">Transmembrane helix</keyword>
<evidence type="ECO:0000256" key="4">
    <source>
        <dbReference type="ARBA" id="ARBA00022989"/>
    </source>
</evidence>
<dbReference type="PANTHER" id="PTHR12677">
    <property type="entry name" value="GOLGI APPARATUS MEMBRANE PROTEIN TVP38-RELATED"/>
    <property type="match status" value="1"/>
</dbReference>